<proteinExistence type="inferred from homology"/>
<evidence type="ECO:0000256" key="5">
    <source>
        <dbReference type="ARBA" id="ARBA00023163"/>
    </source>
</evidence>
<dbReference type="AlphaFoldDB" id="A0A521FCY2"/>
<dbReference type="InterPro" id="IPR013249">
    <property type="entry name" value="RNA_pol_sigma70_r4_t2"/>
</dbReference>
<evidence type="ECO:0000259" key="7">
    <source>
        <dbReference type="Pfam" id="PF04542"/>
    </source>
</evidence>
<feature type="domain" description="RNA polymerase sigma-70 region 2" evidence="7">
    <location>
        <begin position="28"/>
        <end position="95"/>
    </location>
</feature>
<gene>
    <name evidence="9" type="ORF">SAMN06265221_12061</name>
</gene>
<dbReference type="InterPro" id="IPR039425">
    <property type="entry name" value="RNA_pol_sigma-70-like"/>
</dbReference>
<name>A0A521FCY2_9RHOB</name>
<evidence type="ECO:0000259" key="8">
    <source>
        <dbReference type="Pfam" id="PF08281"/>
    </source>
</evidence>
<keyword evidence="10" id="KW-1185">Reference proteome</keyword>
<dbReference type="GO" id="GO:0016987">
    <property type="term" value="F:sigma factor activity"/>
    <property type="evidence" value="ECO:0007669"/>
    <property type="project" value="UniProtKB-KW"/>
</dbReference>
<evidence type="ECO:0000256" key="3">
    <source>
        <dbReference type="ARBA" id="ARBA00023082"/>
    </source>
</evidence>
<keyword evidence="5 6" id="KW-0804">Transcription</keyword>
<dbReference type="Pfam" id="PF04542">
    <property type="entry name" value="Sigma70_r2"/>
    <property type="match status" value="1"/>
</dbReference>
<evidence type="ECO:0000256" key="2">
    <source>
        <dbReference type="ARBA" id="ARBA00023015"/>
    </source>
</evidence>
<dbReference type="PROSITE" id="PS01063">
    <property type="entry name" value="SIGMA70_ECF"/>
    <property type="match status" value="1"/>
</dbReference>
<dbReference type="NCBIfam" id="TIGR02937">
    <property type="entry name" value="sigma70-ECF"/>
    <property type="match status" value="1"/>
</dbReference>
<dbReference type="RefSeq" id="WP_142664456.1">
    <property type="nucleotide sequence ID" value="NZ_FXTK01000020.1"/>
</dbReference>
<accession>A0A521FCY2</accession>
<dbReference type="InterPro" id="IPR036388">
    <property type="entry name" value="WH-like_DNA-bd_sf"/>
</dbReference>
<evidence type="ECO:0000256" key="6">
    <source>
        <dbReference type="RuleBase" id="RU000716"/>
    </source>
</evidence>
<organism evidence="9 10">
    <name type="scientific">Paracoccus laeviglucosivorans</name>
    <dbReference type="NCBI Taxonomy" id="1197861"/>
    <lineage>
        <taxon>Bacteria</taxon>
        <taxon>Pseudomonadati</taxon>
        <taxon>Pseudomonadota</taxon>
        <taxon>Alphaproteobacteria</taxon>
        <taxon>Rhodobacterales</taxon>
        <taxon>Paracoccaceae</taxon>
        <taxon>Paracoccus</taxon>
    </lineage>
</organism>
<protein>
    <recommendedName>
        <fullName evidence="6">RNA polymerase sigma factor</fullName>
    </recommendedName>
</protein>
<sequence length="184" mass="20935">MTTSPLSEMTEALIAVRDHRDREAFGRLFDHFGPRLKAMLIRSGQRDGAAEDIVQDVMLVVWNKSAQFDPHRAEAGAWIYRIARNRQIDLIRRRAVPQPDLLAEPPGANPDPAQILALAEETRHLRDALSRLSAEQRQALEQSYLEDLPHSRISQLTGLPVGTIKSRIRLGLERLRHELRDLQS</sequence>
<dbReference type="CDD" id="cd06171">
    <property type="entry name" value="Sigma70_r4"/>
    <property type="match status" value="1"/>
</dbReference>
<evidence type="ECO:0000256" key="4">
    <source>
        <dbReference type="ARBA" id="ARBA00023125"/>
    </source>
</evidence>
<keyword evidence="3 6" id="KW-0731">Sigma factor</keyword>
<feature type="domain" description="RNA polymerase sigma factor 70 region 4 type 2" evidence="8">
    <location>
        <begin position="125"/>
        <end position="175"/>
    </location>
</feature>
<comment type="similarity">
    <text evidence="1 6">Belongs to the sigma-70 factor family. ECF subfamily.</text>
</comment>
<keyword evidence="4 6" id="KW-0238">DNA-binding</keyword>
<dbReference type="OrthoDB" id="9803470at2"/>
<dbReference type="GO" id="GO:0006352">
    <property type="term" value="P:DNA-templated transcription initiation"/>
    <property type="evidence" value="ECO:0007669"/>
    <property type="project" value="InterPro"/>
</dbReference>
<dbReference type="InterPro" id="IPR013324">
    <property type="entry name" value="RNA_pol_sigma_r3/r4-like"/>
</dbReference>
<evidence type="ECO:0000313" key="10">
    <source>
        <dbReference type="Proteomes" id="UP000319014"/>
    </source>
</evidence>
<dbReference type="Gene3D" id="1.10.1740.10">
    <property type="match status" value="1"/>
</dbReference>
<evidence type="ECO:0000256" key="1">
    <source>
        <dbReference type="ARBA" id="ARBA00010641"/>
    </source>
</evidence>
<dbReference type="GO" id="GO:0003677">
    <property type="term" value="F:DNA binding"/>
    <property type="evidence" value="ECO:0007669"/>
    <property type="project" value="UniProtKB-KW"/>
</dbReference>
<dbReference type="InterPro" id="IPR000838">
    <property type="entry name" value="RNA_pol_sigma70_ECF_CS"/>
</dbReference>
<keyword evidence="2 6" id="KW-0805">Transcription regulation</keyword>
<dbReference type="Gene3D" id="1.10.10.10">
    <property type="entry name" value="Winged helix-like DNA-binding domain superfamily/Winged helix DNA-binding domain"/>
    <property type="match status" value="1"/>
</dbReference>
<evidence type="ECO:0000313" key="9">
    <source>
        <dbReference type="EMBL" id="SMO94019.1"/>
    </source>
</evidence>
<dbReference type="InterPro" id="IPR014284">
    <property type="entry name" value="RNA_pol_sigma-70_dom"/>
</dbReference>
<dbReference type="PANTHER" id="PTHR43133:SF62">
    <property type="entry name" value="RNA POLYMERASE SIGMA FACTOR SIGZ"/>
    <property type="match status" value="1"/>
</dbReference>
<dbReference type="SUPFAM" id="SSF88946">
    <property type="entry name" value="Sigma2 domain of RNA polymerase sigma factors"/>
    <property type="match status" value="1"/>
</dbReference>
<dbReference type="SUPFAM" id="SSF88659">
    <property type="entry name" value="Sigma3 and sigma4 domains of RNA polymerase sigma factors"/>
    <property type="match status" value="1"/>
</dbReference>
<dbReference type="InterPro" id="IPR013325">
    <property type="entry name" value="RNA_pol_sigma_r2"/>
</dbReference>
<dbReference type="PANTHER" id="PTHR43133">
    <property type="entry name" value="RNA POLYMERASE ECF-TYPE SIGMA FACTO"/>
    <property type="match status" value="1"/>
</dbReference>
<dbReference type="InterPro" id="IPR007627">
    <property type="entry name" value="RNA_pol_sigma70_r2"/>
</dbReference>
<dbReference type="EMBL" id="FXTK01000020">
    <property type="protein sequence ID" value="SMO94019.1"/>
    <property type="molecule type" value="Genomic_DNA"/>
</dbReference>
<dbReference type="Proteomes" id="UP000319014">
    <property type="component" value="Unassembled WGS sequence"/>
</dbReference>
<reference evidence="9 10" key="1">
    <citation type="submission" date="2017-05" db="EMBL/GenBank/DDBJ databases">
        <authorList>
            <person name="Varghese N."/>
            <person name="Submissions S."/>
        </authorList>
    </citation>
    <scope>NUCLEOTIDE SEQUENCE [LARGE SCALE GENOMIC DNA]</scope>
    <source>
        <strain evidence="9 10">DSM 100094</strain>
    </source>
</reference>
<dbReference type="Pfam" id="PF08281">
    <property type="entry name" value="Sigma70_r4_2"/>
    <property type="match status" value="1"/>
</dbReference>